<dbReference type="EMBL" id="LSYS01003090">
    <property type="protein sequence ID" value="OPJ83922.1"/>
    <property type="molecule type" value="Genomic_DNA"/>
</dbReference>
<name>A0A1V4KHK6_PATFA</name>
<dbReference type="AlphaFoldDB" id="A0A1V4KHK6"/>
<accession>A0A1V4KHK6</accession>
<gene>
    <name evidence="1" type="ORF">AV530_004606</name>
</gene>
<protein>
    <submittedName>
        <fullName evidence="1">Uncharacterized protein</fullName>
    </submittedName>
</protein>
<organism evidence="1 2">
    <name type="scientific">Patagioenas fasciata monilis</name>
    <dbReference type="NCBI Taxonomy" id="372326"/>
    <lineage>
        <taxon>Eukaryota</taxon>
        <taxon>Metazoa</taxon>
        <taxon>Chordata</taxon>
        <taxon>Craniata</taxon>
        <taxon>Vertebrata</taxon>
        <taxon>Euteleostomi</taxon>
        <taxon>Archelosauria</taxon>
        <taxon>Archosauria</taxon>
        <taxon>Dinosauria</taxon>
        <taxon>Saurischia</taxon>
        <taxon>Theropoda</taxon>
        <taxon>Coelurosauria</taxon>
        <taxon>Aves</taxon>
        <taxon>Neognathae</taxon>
        <taxon>Neoaves</taxon>
        <taxon>Columbimorphae</taxon>
        <taxon>Columbiformes</taxon>
        <taxon>Columbidae</taxon>
        <taxon>Patagioenas</taxon>
    </lineage>
</organism>
<evidence type="ECO:0000313" key="2">
    <source>
        <dbReference type="Proteomes" id="UP000190648"/>
    </source>
</evidence>
<reference evidence="1 2" key="1">
    <citation type="submission" date="2016-02" db="EMBL/GenBank/DDBJ databases">
        <title>Band-tailed pigeon sequencing and assembly.</title>
        <authorList>
            <person name="Soares A.E."/>
            <person name="Novak B.J."/>
            <person name="Rice E.S."/>
            <person name="O'Connell B."/>
            <person name="Chang D."/>
            <person name="Weber S."/>
            <person name="Shapiro B."/>
        </authorList>
    </citation>
    <scope>NUCLEOTIDE SEQUENCE [LARGE SCALE GENOMIC DNA]</scope>
    <source>
        <strain evidence="1">BTP2013</strain>
        <tissue evidence="1">Blood</tissue>
    </source>
</reference>
<dbReference type="Proteomes" id="UP000190648">
    <property type="component" value="Unassembled WGS sequence"/>
</dbReference>
<keyword evidence="2" id="KW-1185">Reference proteome</keyword>
<sequence>MQMPVKRYQVLLSTLVCPIRSENSAARAYGYLQKQRKQQNALVAIQSQEERRDAKAEDKHARALVPALLLENEYSNREHIPRCFSSALQLCGNFRLALLFPSKTGVSALEEQTLQPID</sequence>
<evidence type="ECO:0000313" key="1">
    <source>
        <dbReference type="EMBL" id="OPJ83922.1"/>
    </source>
</evidence>
<proteinExistence type="predicted"/>
<comment type="caution">
    <text evidence="1">The sequence shown here is derived from an EMBL/GenBank/DDBJ whole genome shotgun (WGS) entry which is preliminary data.</text>
</comment>